<organism evidence="4 5">
    <name type="scientific">Thermosipho melanesiensis</name>
    <dbReference type="NCBI Taxonomy" id="46541"/>
    <lineage>
        <taxon>Bacteria</taxon>
        <taxon>Thermotogati</taxon>
        <taxon>Thermotogota</taxon>
        <taxon>Thermotogae</taxon>
        <taxon>Thermotogales</taxon>
        <taxon>Fervidobacteriaceae</taxon>
        <taxon>Thermosipho</taxon>
    </lineage>
</organism>
<keyword evidence="1" id="KW-0472">Membrane</keyword>
<evidence type="ECO:0000313" key="4">
    <source>
        <dbReference type="EMBL" id="APT73732.1"/>
    </source>
</evidence>
<feature type="transmembrane region" description="Helical" evidence="1">
    <location>
        <begin position="242"/>
        <end position="263"/>
    </location>
</feature>
<evidence type="ECO:0000259" key="3">
    <source>
        <dbReference type="Pfam" id="PF20990"/>
    </source>
</evidence>
<feature type="transmembrane region" description="Helical" evidence="1">
    <location>
        <begin position="7"/>
        <end position="26"/>
    </location>
</feature>
<dbReference type="RefSeq" id="WP_012056946.1">
    <property type="nucleotide sequence ID" value="NZ_CP007389.1"/>
</dbReference>
<evidence type="ECO:0000313" key="5">
    <source>
        <dbReference type="Proteomes" id="UP000185490"/>
    </source>
</evidence>
<evidence type="ECO:0000256" key="1">
    <source>
        <dbReference type="SAM" id="Phobius"/>
    </source>
</evidence>
<sequence length="573" mass="65474">MKKAIVGMFLFSLVYFVFFVFVTGYFDDFFKVYKISSANVEQVMDSNGILHVHEIITFDMKKPFRGVYREVPASRAVEIENVKLWIENVEGEWVELEKDNKSFKARVWVSKTPISPEKVDKLILHVTYDAKYAIEKGKDISQVFRQFWGNEWDSTVGKLTAKFIFPKEANIVKVYVHPKVDVEKIGNSYTVSINNHPKRSFAEARFLIDNFSPKYLYRNPTLTLNEVEEIEKKYSLRHTLSLILPPISIILVILLLVLTFYYFGREKDIQYHGIYERKIPYKDTPDIVNAIVVNQLKKIDKDGISAVIMDLYKKGYLELDKEGKYIKVLEKEGDLPLTERYFYEFLKKYSTNSLFSFSELKKTLSKDKSLAKEFLGDFGAYKSTVLDEAKSRGYLSLMGTYISYVLASFSIVLAIAYFILFSSVTFKYQLFFSGVLFVLGGVVFLLDRDVFGSWSKEGREYYVKWNKFKEFLLDFSALSKYPPDSIILWEEYLVYATALGIADEVEKHMKKLVPKEISDDSIYYYPYRRFGSQFFAVSYVATSAVSSSSNGGGFSGGAGGVGGGSGGGGGGAF</sequence>
<proteinExistence type="predicted"/>
<accession>A0ABM6GDP2</accession>
<dbReference type="Pfam" id="PF09972">
    <property type="entry name" value="DUF2207"/>
    <property type="match status" value="1"/>
</dbReference>
<keyword evidence="5" id="KW-1185">Reference proteome</keyword>
<dbReference type="EMBL" id="CP007389">
    <property type="protein sequence ID" value="APT73732.1"/>
    <property type="molecule type" value="Genomic_DNA"/>
</dbReference>
<name>A0ABM6GDP2_9BACT</name>
<keyword evidence="1" id="KW-1133">Transmembrane helix</keyword>
<reference evidence="4 5" key="1">
    <citation type="submission" date="2014-02" db="EMBL/GenBank/DDBJ databases">
        <title>Diversity of Thermotogales isolates from hydrothermal vents.</title>
        <authorList>
            <person name="Haverkamp T.H.A."/>
            <person name="Lossouarn J."/>
            <person name="Geslin C."/>
            <person name="Nesbo C.L."/>
        </authorList>
    </citation>
    <scope>NUCLEOTIDE SEQUENCE [LARGE SCALE GENOMIC DNA]</scope>
    <source>
        <strain evidence="4 5">431</strain>
    </source>
</reference>
<feature type="transmembrane region" description="Helical" evidence="1">
    <location>
        <begin position="401"/>
        <end position="420"/>
    </location>
</feature>
<feature type="domain" description="DUF2207" evidence="2">
    <location>
        <begin position="34"/>
        <end position="207"/>
    </location>
</feature>
<dbReference type="Pfam" id="PF20990">
    <property type="entry name" value="DUF2207_C"/>
    <property type="match status" value="1"/>
</dbReference>
<evidence type="ECO:0000259" key="2">
    <source>
        <dbReference type="Pfam" id="PF09972"/>
    </source>
</evidence>
<evidence type="ECO:0008006" key="6">
    <source>
        <dbReference type="Google" id="ProtNLM"/>
    </source>
</evidence>
<keyword evidence="1" id="KW-0812">Transmembrane</keyword>
<gene>
    <name evidence="4" type="ORF">BW47_03895</name>
</gene>
<dbReference type="InterPro" id="IPR018702">
    <property type="entry name" value="DUF2207"/>
</dbReference>
<feature type="domain" description="Predicted membrane protein YciQ-like C-terminal" evidence="3">
    <location>
        <begin position="274"/>
        <end position="509"/>
    </location>
</feature>
<dbReference type="Proteomes" id="UP000185490">
    <property type="component" value="Chromosome"/>
</dbReference>
<feature type="transmembrane region" description="Helical" evidence="1">
    <location>
        <begin position="426"/>
        <end position="446"/>
    </location>
</feature>
<dbReference type="InterPro" id="IPR048389">
    <property type="entry name" value="YciQ-like_C"/>
</dbReference>
<protein>
    <recommendedName>
        <fullName evidence="6">DUF2207 domain-containing protein</fullName>
    </recommendedName>
</protein>